<dbReference type="RefSeq" id="WP_023626129.1">
    <property type="nucleotide sequence ID" value="NZ_BAUW01000089.1"/>
</dbReference>
<reference evidence="1 2" key="1">
    <citation type="submission" date="2013-12" db="EMBL/GenBank/DDBJ databases">
        <title>NBRP : Genome information of microbial organism related human and environment.</title>
        <authorList>
            <person name="Hattori M."/>
            <person name="Oshima K."/>
            <person name="Inaba H."/>
            <person name="Suda W."/>
            <person name="Sakamoto M."/>
            <person name="Iino T."/>
            <person name="Kitahara M."/>
            <person name="Oshida Y."/>
            <person name="Iida T."/>
            <person name="Kudo T."/>
            <person name="Itoh T."/>
            <person name="Ahmed I."/>
            <person name="Ohkuma M."/>
        </authorList>
    </citation>
    <scope>NUCLEOTIDE SEQUENCE [LARGE SCALE GENOMIC DNA]</scope>
    <source>
        <strain evidence="1 2">JCM 21738</strain>
    </source>
</reference>
<evidence type="ECO:0000313" key="2">
    <source>
        <dbReference type="Proteomes" id="UP000018949"/>
    </source>
</evidence>
<sequence length="111" mass="12990">MWLLLLVVLIIVASIAIILKPNEADFASWMEETYEIQCLDERCSAFHIEEGDEKILLQSMQGSYSPGIFQMRVHEAYRNLEDPSYYLELEAAVFFGKIMIEEEKLKRVNKR</sequence>
<keyword evidence="2" id="KW-1185">Reference proteome</keyword>
<dbReference type="AlphaFoldDB" id="W4RTA8"/>
<organism evidence="1 2">
    <name type="scientific">Mesobacillus boroniphilus JCM 21738</name>
    <dbReference type="NCBI Taxonomy" id="1294265"/>
    <lineage>
        <taxon>Bacteria</taxon>
        <taxon>Bacillati</taxon>
        <taxon>Bacillota</taxon>
        <taxon>Bacilli</taxon>
        <taxon>Bacillales</taxon>
        <taxon>Bacillaceae</taxon>
        <taxon>Mesobacillus</taxon>
    </lineage>
</organism>
<dbReference type="Proteomes" id="UP000018949">
    <property type="component" value="Unassembled WGS sequence"/>
</dbReference>
<dbReference type="EMBL" id="BAUW01000089">
    <property type="protein sequence ID" value="GAE47655.1"/>
    <property type="molecule type" value="Genomic_DNA"/>
</dbReference>
<gene>
    <name evidence="1" type="ORF">JCM21738_4659</name>
</gene>
<proteinExistence type="predicted"/>
<protein>
    <submittedName>
        <fullName evidence="1">Uncharacterized protein</fullName>
    </submittedName>
</protein>
<name>W4RTA8_9BACI</name>
<evidence type="ECO:0000313" key="1">
    <source>
        <dbReference type="EMBL" id="GAE47655.1"/>
    </source>
</evidence>
<accession>W4RTA8</accession>
<comment type="caution">
    <text evidence="1">The sequence shown here is derived from an EMBL/GenBank/DDBJ whole genome shotgun (WGS) entry which is preliminary data.</text>
</comment>
<dbReference type="eggNOG" id="ENOG5031TUD">
    <property type="taxonomic scope" value="Bacteria"/>
</dbReference>